<gene>
    <name evidence="8" type="primary">gcm</name>
</gene>
<dbReference type="PROSITE" id="PS50807">
    <property type="entry name" value="GCM"/>
    <property type="match status" value="1"/>
</dbReference>
<dbReference type="GO" id="GO:0042063">
    <property type="term" value="P:gliogenesis"/>
    <property type="evidence" value="ECO:0007669"/>
    <property type="project" value="TreeGrafter"/>
</dbReference>
<dbReference type="Pfam" id="PF03615">
    <property type="entry name" value="GCM"/>
    <property type="match status" value="1"/>
</dbReference>
<organism evidence="8">
    <name type="scientific">Paracentrotus lividus</name>
    <name type="common">Common sea urchin</name>
    <dbReference type="NCBI Taxonomy" id="7656"/>
    <lineage>
        <taxon>Eukaryota</taxon>
        <taxon>Metazoa</taxon>
        <taxon>Echinodermata</taxon>
        <taxon>Eleutherozoa</taxon>
        <taxon>Echinozoa</taxon>
        <taxon>Echinoidea</taxon>
        <taxon>Euechinoidea</taxon>
        <taxon>Echinacea</taxon>
        <taxon>Camarodonta</taxon>
        <taxon>Echinidea</taxon>
        <taxon>Echinidae</taxon>
        <taxon>Paracentrotus</taxon>
    </lineage>
</organism>
<feature type="compositionally biased region" description="Polar residues" evidence="6">
    <location>
        <begin position="621"/>
        <end position="646"/>
    </location>
</feature>
<keyword evidence="3" id="KW-0238">DNA-binding</keyword>
<dbReference type="AlphaFoldDB" id="Q0GQS2"/>
<feature type="region of interest" description="Disordered" evidence="6">
    <location>
        <begin position="778"/>
        <end position="805"/>
    </location>
</feature>
<accession>Q0GQS2</accession>
<protein>
    <submittedName>
        <fullName evidence="8">Glial cells missing</fullName>
    </submittedName>
</protein>
<dbReference type="Gene3D" id="2.20.25.670">
    <property type="entry name" value="GCM domain, large subdomain"/>
    <property type="match status" value="1"/>
</dbReference>
<dbReference type="InterPro" id="IPR003902">
    <property type="entry name" value="Tscrpt_reg_GCM"/>
</dbReference>
<proteinExistence type="evidence at transcript level"/>
<dbReference type="InterPro" id="IPR043020">
    <property type="entry name" value="GCM_large"/>
</dbReference>
<evidence type="ECO:0000256" key="4">
    <source>
        <dbReference type="ARBA" id="ARBA00023163"/>
    </source>
</evidence>
<dbReference type="InterPro" id="IPR043021">
    <property type="entry name" value="GCM_small"/>
</dbReference>
<dbReference type="GO" id="GO:0005634">
    <property type="term" value="C:nucleus"/>
    <property type="evidence" value="ECO:0007669"/>
    <property type="project" value="TreeGrafter"/>
</dbReference>
<reference evidence="8" key="1">
    <citation type="journal article" date="2006" name="Development">
        <title>Nemo-like kinase (NLK) acts downstream of Notch/Delta signalling to downregulate TCF during mesoderm induction in the sea urchin embryo.</title>
        <authorList>
            <person name="Rottinger E."/>
            <person name="Croce J."/>
            <person name="Lhomond G."/>
            <person name="Besnardeau L."/>
            <person name="Gache C."/>
            <person name="Lepage T."/>
        </authorList>
    </citation>
    <scope>NUCLEOTIDE SEQUENCE</scope>
</reference>
<dbReference type="Gene3D" id="3.30.70.3530">
    <property type="entry name" value="GCM motif"/>
    <property type="match status" value="1"/>
</dbReference>
<keyword evidence="4" id="KW-0804">Transcription</keyword>
<name>Q0GQS2_PARLI</name>
<keyword evidence="2" id="KW-0805">Transcription regulation</keyword>
<keyword evidence="1" id="KW-0217">Developmental protein</keyword>
<reference evidence="8" key="2">
    <citation type="journal article" date="2010" name="Development">
        <title>Nodal and BMP2/4 pattern the mesoderm and endoderm during development of the sea urchin embryo.</title>
        <authorList>
            <person name="Duboc V."/>
            <person name="Lapraz F."/>
            <person name="Saudemont A."/>
            <person name="Bessodes N."/>
            <person name="Mekpoh F."/>
            <person name="Haillot E."/>
            <person name="Quirin M."/>
            <person name="Lepage T."/>
        </authorList>
    </citation>
    <scope>NUCLEOTIDE SEQUENCE</scope>
</reference>
<feature type="compositionally biased region" description="Polar residues" evidence="6">
    <location>
        <begin position="577"/>
        <end position="588"/>
    </location>
</feature>
<dbReference type="GO" id="GO:0001228">
    <property type="term" value="F:DNA-binding transcription activator activity, RNA polymerase II-specific"/>
    <property type="evidence" value="ECO:0007669"/>
    <property type="project" value="InterPro"/>
</dbReference>
<evidence type="ECO:0000256" key="5">
    <source>
        <dbReference type="ARBA" id="ARBA00023242"/>
    </source>
</evidence>
<feature type="compositionally biased region" description="Low complexity" evidence="6">
    <location>
        <begin position="778"/>
        <end position="795"/>
    </location>
</feature>
<dbReference type="InterPro" id="IPR036115">
    <property type="entry name" value="GCM_dom_sf"/>
</dbReference>
<feature type="region of interest" description="Disordered" evidence="6">
    <location>
        <begin position="540"/>
        <end position="647"/>
    </location>
</feature>
<dbReference type="EMBL" id="DQ666827">
    <property type="protein sequence ID" value="ABG66953.1"/>
    <property type="molecule type" value="mRNA"/>
</dbReference>
<evidence type="ECO:0000256" key="6">
    <source>
        <dbReference type="SAM" id="MobiDB-lite"/>
    </source>
</evidence>
<feature type="region of interest" description="Disordered" evidence="6">
    <location>
        <begin position="1"/>
        <end position="52"/>
    </location>
</feature>
<keyword evidence="5" id="KW-0539">Nucleus</keyword>
<feature type="region of interest" description="Disordered" evidence="6">
    <location>
        <begin position="470"/>
        <end position="492"/>
    </location>
</feature>
<dbReference type="SUPFAM" id="SSF90073">
    <property type="entry name" value="GCM domain"/>
    <property type="match status" value="1"/>
</dbReference>
<feature type="compositionally biased region" description="Basic and acidic residues" evidence="6">
    <location>
        <begin position="563"/>
        <end position="573"/>
    </location>
</feature>
<dbReference type="PANTHER" id="PTHR12414">
    <property type="entry name" value="GLIAL CELLS MISSING RELATED/GLIDE"/>
    <property type="match status" value="1"/>
</dbReference>
<feature type="domain" description="GCM" evidence="7">
    <location>
        <begin position="50"/>
        <end position="208"/>
    </location>
</feature>
<evidence type="ECO:0000256" key="1">
    <source>
        <dbReference type="ARBA" id="ARBA00022473"/>
    </source>
</evidence>
<evidence type="ECO:0000256" key="2">
    <source>
        <dbReference type="ARBA" id="ARBA00023015"/>
    </source>
</evidence>
<evidence type="ECO:0000256" key="3">
    <source>
        <dbReference type="ARBA" id="ARBA00023125"/>
    </source>
</evidence>
<dbReference type="GO" id="GO:0000978">
    <property type="term" value="F:RNA polymerase II cis-regulatory region sequence-specific DNA binding"/>
    <property type="evidence" value="ECO:0007669"/>
    <property type="project" value="TreeGrafter"/>
</dbReference>
<dbReference type="InterPro" id="IPR039791">
    <property type="entry name" value="GCM"/>
</dbReference>
<sequence length="805" mass="87468">MVQKMSPKHEVESQEAAAPACAAGATGPVTKASASSRWHEKGTRGRSTKADRDEWKKLKKIKVDKYDEFSEWIDGDMTMRYRPKDIDARKHLSGWAMRNTNNHNKKVLKKSCLGVFLCSKRCRTSSGEVVTVRPATSDRARKKQGDKGCPRTGCDGKLFHMICAGKSGYPVTHFWRVTDTVILFQSKGVHDHPRPDVVKTTSQAKLALLEYHRTHRHERPKEICKKVGMHIHKSFNRVDRVARQLREVQNSDVPDSASEQPPKEHYSLRSHLRSLYSNGGQRQAEMDTHPFVAGQGTFPNGYSNRQSYGGYYPAQPQMDGWTHFTASQDDYNTAFQTYRPVEGQHSSTTPGYQHQPAGYPYNPALHSADGTTYDYGYGGSAVMSASSAGAATKGHDGLDISGLHGDMTRQGVPTYHTYPADSSYLMANVQAVGVDMNPMATTVYGATELTSPQQGHTILTPVKQPVVSPLKRPAPPDLHSLQESKHPRLSNETSVIVSEASTIKLAEHTPSINIDLSNFSDIFDIPAALGDEGLAGRPKTPVYQSLSPAVPVNDSDAAGTSRNIEDGSVKVERMCSPSASPDMSQHQAGGSSVVGSPASSVDSQSSHGSPSPQSSPHHQPILTTLNTHAPVSGPVTTAPSGTNDQDGNFLDQLVSLYLGKEEKPISTLKNELQVYTDPQSGQRTLTYRTNDQTHLGQAALDHFRAPGHGGHIDYSWYERNQSYNSNSLIPVTEGLISPLMTGQFDYTTSITDYYNSQQAVAAAAAAAAASATTDATLSTYSPTSQASTTPASSGTFGHTKGRYVF</sequence>
<feature type="compositionally biased region" description="Low complexity" evidence="6">
    <location>
        <begin position="16"/>
        <end position="25"/>
    </location>
</feature>
<evidence type="ECO:0000313" key="8">
    <source>
        <dbReference type="EMBL" id="ABG66953.1"/>
    </source>
</evidence>
<feature type="compositionally biased region" description="Low complexity" evidence="6">
    <location>
        <begin position="589"/>
        <end position="620"/>
    </location>
</feature>
<feature type="compositionally biased region" description="Basic and acidic residues" evidence="6">
    <location>
        <begin position="37"/>
        <end position="52"/>
    </location>
</feature>
<evidence type="ECO:0000259" key="7">
    <source>
        <dbReference type="PROSITE" id="PS50807"/>
    </source>
</evidence>
<dbReference type="PANTHER" id="PTHR12414:SF8">
    <property type="entry name" value="TRANSCRIPTION FACTOR GLIAL CELLS MISSING-RELATED"/>
    <property type="match status" value="1"/>
</dbReference>